<accession>A0AB34JHB6</accession>
<evidence type="ECO:0000313" key="2">
    <source>
        <dbReference type="EMBL" id="KAL1520796.1"/>
    </source>
</evidence>
<organism evidence="2 3">
    <name type="scientific">Prymnesium parvum</name>
    <name type="common">Toxic golden alga</name>
    <dbReference type="NCBI Taxonomy" id="97485"/>
    <lineage>
        <taxon>Eukaryota</taxon>
        <taxon>Haptista</taxon>
        <taxon>Haptophyta</taxon>
        <taxon>Prymnesiophyceae</taxon>
        <taxon>Prymnesiales</taxon>
        <taxon>Prymnesiaceae</taxon>
        <taxon>Prymnesium</taxon>
    </lineage>
</organism>
<dbReference type="EMBL" id="JBGBPQ010000008">
    <property type="protein sequence ID" value="KAL1520796.1"/>
    <property type="molecule type" value="Genomic_DNA"/>
</dbReference>
<feature type="chain" id="PRO_5044204569" description="Hexosyltransferase" evidence="1">
    <location>
        <begin position="27"/>
        <end position="444"/>
    </location>
</feature>
<dbReference type="Proteomes" id="UP001515480">
    <property type="component" value="Unassembled WGS sequence"/>
</dbReference>
<keyword evidence="3" id="KW-1185">Reference proteome</keyword>
<dbReference type="InterPro" id="IPR029044">
    <property type="entry name" value="Nucleotide-diphossugar_trans"/>
</dbReference>
<evidence type="ECO:0000313" key="3">
    <source>
        <dbReference type="Proteomes" id="UP001515480"/>
    </source>
</evidence>
<dbReference type="AlphaFoldDB" id="A0AB34JHB6"/>
<proteinExistence type="predicted"/>
<name>A0AB34JHB6_PRYPA</name>
<protein>
    <recommendedName>
        <fullName evidence="4">Hexosyltransferase</fullName>
    </recommendedName>
</protein>
<keyword evidence="1" id="KW-0732">Signal</keyword>
<reference evidence="2 3" key="1">
    <citation type="journal article" date="2024" name="Science">
        <title>Giant polyketide synthase enzymes in the biosynthesis of giant marine polyether toxins.</title>
        <authorList>
            <person name="Fallon T.R."/>
            <person name="Shende V.V."/>
            <person name="Wierzbicki I.H."/>
            <person name="Pendleton A.L."/>
            <person name="Watervoot N.F."/>
            <person name="Auber R.P."/>
            <person name="Gonzalez D.J."/>
            <person name="Wisecaver J.H."/>
            <person name="Moore B.S."/>
        </authorList>
    </citation>
    <scope>NUCLEOTIDE SEQUENCE [LARGE SCALE GENOMIC DNA]</scope>
    <source>
        <strain evidence="2 3">12B1</strain>
    </source>
</reference>
<evidence type="ECO:0008006" key="4">
    <source>
        <dbReference type="Google" id="ProtNLM"/>
    </source>
</evidence>
<gene>
    <name evidence="2" type="ORF">AB1Y20_022360</name>
</gene>
<feature type="signal peptide" evidence="1">
    <location>
        <begin position="1"/>
        <end position="26"/>
    </location>
</feature>
<evidence type="ECO:0000256" key="1">
    <source>
        <dbReference type="SAM" id="SignalP"/>
    </source>
</evidence>
<comment type="caution">
    <text evidence="2">The sequence shown here is derived from an EMBL/GenBank/DDBJ whole genome shotgun (WGS) entry which is preliminary data.</text>
</comment>
<sequence length="444" mass="50035">MKLCSHRGAALLSAMVVLLVPFSWHAHWFDNKPIAPSQPAHLVRLNHTSRFATQVADFPSTARFKLTHRSLPPPPPPLQSSAHAAARCLHLQRRFNVVVGSSWGSLPKPLQLEWGQLGCDNAVAARPDKPRRGPRNFFTTTRHRMRAAPRAYGLDVEAYANDLFSALAERSSRIPSPNRSGSDGPSSRVAIALCAATTTRKLKGIQRLEQLTLFSVMLPSMATTAALTPTVGGRSVELRVYIAWDSGDPFYDAQGRRAQIEKWIEEHVATPLSHANVWLRVALLSYLNKMGKPGPAFNFLMRAAFEDGADYLCRVNDDTRFVTPWVAPSIELLLGFQPPNLGVVGPICNEGNTKILTHDFVHRTHLEIFDFYYPPILCDWWMDDWITRVYGAHRMRKGPWMVQHLVNIHGTRYEVDFSHGNRLDAELRFGEQLIAQWLQINKSR</sequence>
<dbReference type="SUPFAM" id="SSF53448">
    <property type="entry name" value="Nucleotide-diphospho-sugar transferases"/>
    <property type="match status" value="1"/>
</dbReference>